<protein>
    <submittedName>
        <fullName evidence="1">Uncharacterized protein</fullName>
    </submittedName>
</protein>
<dbReference type="KEGG" id="hyh:D3Y59_00260"/>
<dbReference type="RefSeq" id="WP_119443213.1">
    <property type="nucleotide sequence ID" value="NZ_CP032317.1"/>
</dbReference>
<reference evidence="1 2" key="1">
    <citation type="submission" date="2018-09" db="EMBL/GenBank/DDBJ databases">
        <title>Hymenobacter medium sp. nov., isolated from R2A medium.</title>
        <authorList>
            <person name="Yingchao G."/>
        </authorList>
    </citation>
    <scope>NUCLEOTIDE SEQUENCE [LARGE SCALE GENOMIC DNA]</scope>
    <source>
        <strain evidence="2">sh-6</strain>
    </source>
</reference>
<dbReference type="AlphaFoldDB" id="A0A3B7R1W7"/>
<dbReference type="Proteomes" id="UP000262802">
    <property type="component" value="Chromosome"/>
</dbReference>
<evidence type="ECO:0000313" key="2">
    <source>
        <dbReference type="Proteomes" id="UP000262802"/>
    </source>
</evidence>
<keyword evidence="2" id="KW-1185">Reference proteome</keyword>
<accession>A0A3B7R1W7</accession>
<organism evidence="1 2">
    <name type="scientific">Hymenobacter oligotrophus</name>
    <dbReference type="NCBI Taxonomy" id="2319843"/>
    <lineage>
        <taxon>Bacteria</taxon>
        <taxon>Pseudomonadati</taxon>
        <taxon>Bacteroidota</taxon>
        <taxon>Cytophagia</taxon>
        <taxon>Cytophagales</taxon>
        <taxon>Hymenobacteraceae</taxon>
        <taxon>Hymenobacter</taxon>
    </lineage>
</organism>
<gene>
    <name evidence="1" type="ORF">D3Y59_00260</name>
</gene>
<sequence>MPATTFQQLLSAAFRQEGPTYLQPHDLQAYHTLQQVPPAEQGFRFERVRLLVAMSLMKALADLGDHDESRQVMQVLHKALEARSTQQIDAVITKEAHRFERLYTDLYVNEEGSQLLGLFERTLDADSIPAMDQVIEEAFELVSELDFQQQADEDEDED</sequence>
<dbReference type="OrthoDB" id="881645at2"/>
<evidence type="ECO:0000313" key="1">
    <source>
        <dbReference type="EMBL" id="AYA35621.1"/>
    </source>
</evidence>
<dbReference type="EMBL" id="CP032317">
    <property type="protein sequence ID" value="AYA35621.1"/>
    <property type="molecule type" value="Genomic_DNA"/>
</dbReference>
<name>A0A3B7R1W7_9BACT</name>
<proteinExistence type="predicted"/>